<evidence type="ECO:0000256" key="3">
    <source>
        <dbReference type="PROSITE-ProRule" id="PRU00023"/>
    </source>
</evidence>
<feature type="chain" id="PRO_5041906547" evidence="4">
    <location>
        <begin position="22"/>
        <end position="202"/>
    </location>
</feature>
<dbReference type="Gene3D" id="1.25.40.20">
    <property type="entry name" value="Ankyrin repeat-containing domain"/>
    <property type="match status" value="1"/>
</dbReference>
<feature type="repeat" description="ANK" evidence="3">
    <location>
        <begin position="94"/>
        <end position="126"/>
    </location>
</feature>
<dbReference type="InterPro" id="IPR002110">
    <property type="entry name" value="Ankyrin_rpt"/>
</dbReference>
<dbReference type="GO" id="GO:0000976">
    <property type="term" value="F:transcription cis-regulatory region binding"/>
    <property type="evidence" value="ECO:0007669"/>
    <property type="project" value="TreeGrafter"/>
</dbReference>
<evidence type="ECO:0000256" key="4">
    <source>
        <dbReference type="SAM" id="SignalP"/>
    </source>
</evidence>
<dbReference type="PROSITE" id="PS50297">
    <property type="entry name" value="ANK_REP_REGION"/>
    <property type="match status" value="2"/>
</dbReference>
<proteinExistence type="predicted"/>
<keyword evidence="6" id="KW-1185">Reference proteome</keyword>
<name>A0AAD3H5N6_9STRA</name>
<dbReference type="PANTHER" id="PTHR24193">
    <property type="entry name" value="ANKYRIN REPEAT PROTEIN"/>
    <property type="match status" value="1"/>
</dbReference>
<keyword evidence="4" id="KW-0732">Signal</keyword>
<dbReference type="PRINTS" id="PR01415">
    <property type="entry name" value="ANKYRIN"/>
</dbReference>
<dbReference type="AlphaFoldDB" id="A0AAD3H5N6"/>
<evidence type="ECO:0000313" key="5">
    <source>
        <dbReference type="EMBL" id="GFH51211.1"/>
    </source>
</evidence>
<dbReference type="SUPFAM" id="SSF48403">
    <property type="entry name" value="Ankyrin repeat"/>
    <property type="match status" value="1"/>
</dbReference>
<evidence type="ECO:0000256" key="1">
    <source>
        <dbReference type="ARBA" id="ARBA00022737"/>
    </source>
</evidence>
<organism evidence="5 6">
    <name type="scientific">Chaetoceros tenuissimus</name>
    <dbReference type="NCBI Taxonomy" id="426638"/>
    <lineage>
        <taxon>Eukaryota</taxon>
        <taxon>Sar</taxon>
        <taxon>Stramenopiles</taxon>
        <taxon>Ochrophyta</taxon>
        <taxon>Bacillariophyta</taxon>
        <taxon>Coscinodiscophyceae</taxon>
        <taxon>Chaetocerotophycidae</taxon>
        <taxon>Chaetocerotales</taxon>
        <taxon>Chaetocerotaceae</taxon>
        <taxon>Chaetoceros</taxon>
    </lineage>
</organism>
<gene>
    <name evidence="5" type="ORF">CTEN210_07687</name>
</gene>
<dbReference type="PANTHER" id="PTHR24193:SF121">
    <property type="entry name" value="ADA2A-CONTAINING COMPLEX COMPONENT 3, ISOFORM D"/>
    <property type="match status" value="1"/>
</dbReference>
<keyword evidence="2 3" id="KW-0040">ANK repeat</keyword>
<dbReference type="InterPro" id="IPR036770">
    <property type="entry name" value="Ankyrin_rpt-contain_sf"/>
</dbReference>
<dbReference type="PROSITE" id="PS50088">
    <property type="entry name" value="ANK_REPEAT"/>
    <property type="match status" value="2"/>
</dbReference>
<sequence>MSCSYLLTLVSLFSLLLAATADDGLKGFWDACAKGHMDLIEEYMKIDAGLAKKVTDDGESCLHLSAISNSFEIAKLMIENGADVNLRVTHPEALRMTPLAWHTYSGNAEIVNLLLDNGAEINADFDASYREAKVTAFDIISTIVSQSSKDASIEGKFMNTLVSLKNRGGKPYHLLEKSLKVDTEDEENIETGEMKNDGKNEL</sequence>
<dbReference type="EMBL" id="BLLK01000045">
    <property type="protein sequence ID" value="GFH51211.1"/>
    <property type="molecule type" value="Genomic_DNA"/>
</dbReference>
<protein>
    <submittedName>
        <fullName evidence="5">Uncharacterized protein</fullName>
    </submittedName>
</protein>
<reference evidence="5 6" key="1">
    <citation type="journal article" date="2021" name="Sci. Rep.">
        <title>The genome of the diatom Chaetoceros tenuissimus carries an ancient integrated fragment of an extant virus.</title>
        <authorList>
            <person name="Hongo Y."/>
            <person name="Kimura K."/>
            <person name="Takaki Y."/>
            <person name="Yoshida Y."/>
            <person name="Baba S."/>
            <person name="Kobayashi G."/>
            <person name="Nagasaki K."/>
            <person name="Hano T."/>
            <person name="Tomaru Y."/>
        </authorList>
    </citation>
    <scope>NUCLEOTIDE SEQUENCE [LARGE SCALE GENOMIC DNA]</scope>
    <source>
        <strain evidence="5 6">NIES-3715</strain>
    </source>
</reference>
<dbReference type="SMART" id="SM00248">
    <property type="entry name" value="ANK"/>
    <property type="match status" value="2"/>
</dbReference>
<dbReference type="Proteomes" id="UP001054902">
    <property type="component" value="Unassembled WGS sequence"/>
</dbReference>
<feature type="signal peptide" evidence="4">
    <location>
        <begin position="1"/>
        <end position="21"/>
    </location>
</feature>
<dbReference type="GO" id="GO:0005634">
    <property type="term" value="C:nucleus"/>
    <property type="evidence" value="ECO:0007669"/>
    <property type="project" value="TreeGrafter"/>
</dbReference>
<evidence type="ECO:0000256" key="2">
    <source>
        <dbReference type="ARBA" id="ARBA00023043"/>
    </source>
</evidence>
<dbReference type="GO" id="GO:0045944">
    <property type="term" value="P:positive regulation of transcription by RNA polymerase II"/>
    <property type="evidence" value="ECO:0007669"/>
    <property type="project" value="TreeGrafter"/>
</dbReference>
<comment type="caution">
    <text evidence="5">The sequence shown here is derived from an EMBL/GenBank/DDBJ whole genome shotgun (WGS) entry which is preliminary data.</text>
</comment>
<evidence type="ECO:0000313" key="6">
    <source>
        <dbReference type="Proteomes" id="UP001054902"/>
    </source>
</evidence>
<feature type="repeat" description="ANK" evidence="3">
    <location>
        <begin position="57"/>
        <end position="89"/>
    </location>
</feature>
<dbReference type="InterPro" id="IPR050663">
    <property type="entry name" value="Ankyrin-SOCS_Box"/>
</dbReference>
<accession>A0AAD3H5N6</accession>
<dbReference type="Pfam" id="PF12796">
    <property type="entry name" value="Ank_2"/>
    <property type="match status" value="1"/>
</dbReference>
<keyword evidence="1" id="KW-0677">Repeat</keyword>